<evidence type="ECO:0000256" key="3">
    <source>
        <dbReference type="ARBA" id="ARBA00022490"/>
    </source>
</evidence>
<dbReference type="AlphaFoldDB" id="A0AAW2NH78"/>
<evidence type="ECO:0000256" key="2">
    <source>
        <dbReference type="ARBA" id="ARBA00004496"/>
    </source>
</evidence>
<organism evidence="6">
    <name type="scientific">Sesamum calycinum</name>
    <dbReference type="NCBI Taxonomy" id="2727403"/>
    <lineage>
        <taxon>Eukaryota</taxon>
        <taxon>Viridiplantae</taxon>
        <taxon>Streptophyta</taxon>
        <taxon>Embryophyta</taxon>
        <taxon>Tracheophyta</taxon>
        <taxon>Spermatophyta</taxon>
        <taxon>Magnoliopsida</taxon>
        <taxon>eudicotyledons</taxon>
        <taxon>Gunneridae</taxon>
        <taxon>Pentapetalae</taxon>
        <taxon>asterids</taxon>
        <taxon>lamiids</taxon>
        <taxon>Lamiales</taxon>
        <taxon>Pedaliaceae</taxon>
        <taxon>Sesamum</taxon>
    </lineage>
</organism>
<sequence length="627" mass="70556">MNFAALEQSSILFFNLKKSEDILSRWRRARIRASLIGKGLSKDDKAQILIVKHWLEAIDPLHRYGETLMLYYNIWLSSHSPEPFFYWLDVGDGKEVDVKEYPRTELHRNRVRKKEKHEVVIQGGKLVYKQNGAFVHTIEGTKWIYVLSTSRRFYVGQKERGSFQHSSFLAGAATVAAGRLVVSDGTLKAIWAYSGHYRPREENLMESIRFLDEQQVDLNDVKRCSIDDDVPPVNVTKAVTEVDSASENILTSNSELPKNNDVGKWIKSVMGLRKASVNEPEKGGGKSKKWRLWRSASGGISMAAKGGKGGGYATETEGSESSSCIHDGEMAAAVACFGCLNSSYGLELVRLQAIVLVRKQAAVTLKCMEALARVQARVIAQCAQSSAKRQPENDTEFDPVKQAENGWCDIRGTVDEVRSKLQMKKEGAIKRERALAYALSQQQLRKDDVSCSISNKNMAPSKVDMSSSGLDWLDRWMATKPWETKSMEGSYNGSSETTPISRKNGPFSSSSDHDSHKLKFIPKHLWNSGVTARQNSTKPNYMSLTKSIKAKQKPCAYSFHTQLKQMHSVEELPYLRKQSRLSRGVARTSADTDFHSVNLSQDLYHNRDMGRYGAVNSRDYYKQSNEF</sequence>
<keyword evidence="3" id="KW-0963">Cytoplasm</keyword>
<comment type="caution">
    <text evidence="6">The sequence shown here is derived from an EMBL/GenBank/DDBJ whole genome shotgun (WGS) entry which is preliminary data.</text>
</comment>
<protein>
    <submittedName>
        <fullName evidence="6">IQ domain-containing protein IQM1</fullName>
    </submittedName>
</protein>
<dbReference type="InterPro" id="IPR044159">
    <property type="entry name" value="IQM"/>
</dbReference>
<feature type="compositionally biased region" description="Polar residues" evidence="5">
    <location>
        <begin position="487"/>
        <end position="501"/>
    </location>
</feature>
<keyword evidence="4" id="KW-0539">Nucleus</keyword>
<dbReference type="GO" id="GO:0005737">
    <property type="term" value="C:cytoplasm"/>
    <property type="evidence" value="ECO:0007669"/>
    <property type="project" value="UniProtKB-SubCell"/>
</dbReference>
<evidence type="ECO:0000256" key="1">
    <source>
        <dbReference type="ARBA" id="ARBA00004123"/>
    </source>
</evidence>
<evidence type="ECO:0000256" key="4">
    <source>
        <dbReference type="ARBA" id="ARBA00023242"/>
    </source>
</evidence>
<gene>
    <name evidence="6" type="ORF">Scaly_1850200</name>
</gene>
<dbReference type="EMBL" id="JACGWM010000011">
    <property type="protein sequence ID" value="KAL0341876.1"/>
    <property type="molecule type" value="Genomic_DNA"/>
</dbReference>
<feature type="region of interest" description="Disordered" evidence="5">
    <location>
        <begin position="485"/>
        <end position="515"/>
    </location>
</feature>
<accession>A0AAW2NH78</accession>
<dbReference type="PANTHER" id="PTHR31250">
    <property type="entry name" value="IQ DOMAIN-CONTAINING PROTEIN IQM3"/>
    <property type="match status" value="1"/>
</dbReference>
<dbReference type="PANTHER" id="PTHR31250:SF27">
    <property type="entry name" value="IQ DOMAIN-CONTAINING PROTEIN IQM5"/>
    <property type="match status" value="1"/>
</dbReference>
<evidence type="ECO:0000313" key="6">
    <source>
        <dbReference type="EMBL" id="KAL0341876.1"/>
    </source>
</evidence>
<comment type="subcellular location">
    <subcellularLocation>
        <location evidence="2">Cytoplasm</location>
    </subcellularLocation>
    <subcellularLocation>
        <location evidence="1">Nucleus</location>
    </subcellularLocation>
</comment>
<proteinExistence type="predicted"/>
<dbReference type="GO" id="GO:0005634">
    <property type="term" value="C:nucleus"/>
    <property type="evidence" value="ECO:0007669"/>
    <property type="project" value="UniProtKB-SubCell"/>
</dbReference>
<reference evidence="6" key="1">
    <citation type="submission" date="2020-06" db="EMBL/GenBank/DDBJ databases">
        <authorList>
            <person name="Li T."/>
            <person name="Hu X."/>
            <person name="Zhang T."/>
            <person name="Song X."/>
            <person name="Zhang H."/>
            <person name="Dai N."/>
            <person name="Sheng W."/>
            <person name="Hou X."/>
            <person name="Wei L."/>
        </authorList>
    </citation>
    <scope>NUCLEOTIDE SEQUENCE</scope>
    <source>
        <strain evidence="6">KEN8</strain>
        <tissue evidence="6">Leaf</tissue>
    </source>
</reference>
<evidence type="ECO:0000256" key="5">
    <source>
        <dbReference type="SAM" id="MobiDB-lite"/>
    </source>
</evidence>
<name>A0AAW2NH78_9LAMI</name>
<reference evidence="6" key="2">
    <citation type="journal article" date="2024" name="Plant">
        <title>Genomic evolution and insights into agronomic trait innovations of Sesamum species.</title>
        <authorList>
            <person name="Miao H."/>
            <person name="Wang L."/>
            <person name="Qu L."/>
            <person name="Liu H."/>
            <person name="Sun Y."/>
            <person name="Le M."/>
            <person name="Wang Q."/>
            <person name="Wei S."/>
            <person name="Zheng Y."/>
            <person name="Lin W."/>
            <person name="Duan Y."/>
            <person name="Cao H."/>
            <person name="Xiong S."/>
            <person name="Wang X."/>
            <person name="Wei L."/>
            <person name="Li C."/>
            <person name="Ma Q."/>
            <person name="Ju M."/>
            <person name="Zhao R."/>
            <person name="Li G."/>
            <person name="Mu C."/>
            <person name="Tian Q."/>
            <person name="Mei H."/>
            <person name="Zhang T."/>
            <person name="Gao T."/>
            <person name="Zhang H."/>
        </authorList>
    </citation>
    <scope>NUCLEOTIDE SEQUENCE</scope>
    <source>
        <strain evidence="6">KEN8</strain>
    </source>
</reference>